<name>A0AAW9S3C2_9HYPH</name>
<feature type="domain" description="Pyridoxamine 5'-phosphate oxidase N-terminal" evidence="1">
    <location>
        <begin position="35"/>
        <end position="155"/>
    </location>
</feature>
<accession>A0AAW9S3C2</accession>
<dbReference type="PANTHER" id="PTHR42815:SF2">
    <property type="entry name" value="FAD-BINDING, PUTATIVE (AFU_ORTHOLOGUE AFUA_6G07600)-RELATED"/>
    <property type="match status" value="1"/>
</dbReference>
<evidence type="ECO:0000259" key="1">
    <source>
        <dbReference type="Pfam" id="PF01243"/>
    </source>
</evidence>
<dbReference type="InterPro" id="IPR012349">
    <property type="entry name" value="Split_barrel_FMN-bd"/>
</dbReference>
<dbReference type="InterPro" id="IPR011576">
    <property type="entry name" value="Pyridox_Oxase_N"/>
</dbReference>
<dbReference type="NCBIfam" id="TIGR04025">
    <property type="entry name" value="PPOX_FMN_DR2398"/>
    <property type="match status" value="1"/>
</dbReference>
<reference evidence="2 3" key="1">
    <citation type="submission" date="2024-02" db="EMBL/GenBank/DDBJ databases">
        <title>Genome analysis and characterization of Microbaculum marinisediminis sp. nov., isolated from marine sediment.</title>
        <authorList>
            <person name="Du Z.-J."/>
            <person name="Ye Y.-Q."/>
            <person name="Zhang Z.-R."/>
            <person name="Yuan S.-M."/>
            <person name="Zhang X.-Y."/>
        </authorList>
    </citation>
    <scope>NUCLEOTIDE SEQUENCE [LARGE SCALE GENOMIC DNA]</scope>
    <source>
        <strain evidence="2 3">SDUM1044001</strain>
    </source>
</reference>
<sequence>MTDGFDEIITSRERLRQIIAAPSHRVTDKVIDHVDDVCRRFIAASPFVVIATRGPDGLMDLSPKGDPAGFVHVRDDRTLVVPDRLGNRRIDSFENLLVDPAVGLIFMIPGYSYTLRVSGRGRIVLDAALQERLAVKGRVPQLLLAVTVEEAFMHCAKSMARSRIWEPAGWPDLADVPSLSEAMVAHGRLSESTREMQAIIDDDFETKMY</sequence>
<dbReference type="PANTHER" id="PTHR42815">
    <property type="entry name" value="FAD-BINDING, PUTATIVE (AFU_ORTHOLOGUE AFUA_6G07600)-RELATED"/>
    <property type="match status" value="1"/>
</dbReference>
<evidence type="ECO:0000313" key="2">
    <source>
        <dbReference type="EMBL" id="MEJ8574301.1"/>
    </source>
</evidence>
<organism evidence="2 3">
    <name type="scientific">Microbaculum marinum</name>
    <dbReference type="NCBI Taxonomy" id="1764581"/>
    <lineage>
        <taxon>Bacteria</taxon>
        <taxon>Pseudomonadati</taxon>
        <taxon>Pseudomonadota</taxon>
        <taxon>Alphaproteobacteria</taxon>
        <taxon>Hyphomicrobiales</taxon>
        <taxon>Tepidamorphaceae</taxon>
        <taxon>Microbaculum</taxon>
    </lineage>
</organism>
<dbReference type="Gene3D" id="2.30.110.10">
    <property type="entry name" value="Electron Transport, Fmn-binding Protein, Chain A"/>
    <property type="match status" value="1"/>
</dbReference>
<dbReference type="AlphaFoldDB" id="A0AAW9S3C2"/>
<comment type="caution">
    <text evidence="2">The sequence shown here is derived from an EMBL/GenBank/DDBJ whole genome shotgun (WGS) entry which is preliminary data.</text>
</comment>
<proteinExistence type="predicted"/>
<evidence type="ECO:0000313" key="3">
    <source>
        <dbReference type="Proteomes" id="UP001378188"/>
    </source>
</evidence>
<protein>
    <submittedName>
        <fullName evidence="2">MSMEG_1061 family FMN-dependent PPOX-type flavoprotein</fullName>
    </submittedName>
</protein>
<dbReference type="EMBL" id="JAZHOF010000011">
    <property type="protein sequence ID" value="MEJ8574301.1"/>
    <property type="molecule type" value="Genomic_DNA"/>
</dbReference>
<keyword evidence="3" id="KW-1185">Reference proteome</keyword>
<dbReference type="InterPro" id="IPR024029">
    <property type="entry name" value="Pyridox_Oxase_FMN-dep"/>
</dbReference>
<dbReference type="SUPFAM" id="SSF50475">
    <property type="entry name" value="FMN-binding split barrel"/>
    <property type="match status" value="1"/>
</dbReference>
<dbReference type="Pfam" id="PF01243">
    <property type="entry name" value="PNPOx_N"/>
    <property type="match status" value="1"/>
</dbReference>
<gene>
    <name evidence="2" type="ORF">V3328_22645</name>
</gene>
<dbReference type="RefSeq" id="WP_340332002.1">
    <property type="nucleotide sequence ID" value="NZ_JAZHOF010000011.1"/>
</dbReference>
<dbReference type="Proteomes" id="UP001378188">
    <property type="component" value="Unassembled WGS sequence"/>
</dbReference>